<feature type="compositionally biased region" description="Pro residues" evidence="1">
    <location>
        <begin position="690"/>
        <end position="699"/>
    </location>
</feature>
<feature type="compositionally biased region" description="Acidic residues" evidence="1">
    <location>
        <begin position="735"/>
        <end position="750"/>
    </location>
</feature>
<evidence type="ECO:0000313" key="2">
    <source>
        <dbReference type="EMBL" id="CEM28270.1"/>
    </source>
</evidence>
<dbReference type="InParanoid" id="A0A0G4GFI7"/>
<protein>
    <submittedName>
        <fullName evidence="2">Uncharacterized protein</fullName>
    </submittedName>
</protein>
<feature type="region of interest" description="Disordered" evidence="1">
    <location>
        <begin position="307"/>
        <end position="358"/>
    </location>
</feature>
<feature type="region of interest" description="Disordered" evidence="1">
    <location>
        <begin position="1"/>
        <end position="24"/>
    </location>
</feature>
<feature type="compositionally biased region" description="Low complexity" evidence="1">
    <location>
        <begin position="310"/>
        <end position="325"/>
    </location>
</feature>
<evidence type="ECO:0000256" key="1">
    <source>
        <dbReference type="SAM" id="MobiDB-lite"/>
    </source>
</evidence>
<reference evidence="2 3" key="1">
    <citation type="submission" date="2014-11" db="EMBL/GenBank/DDBJ databases">
        <authorList>
            <person name="Zhu J."/>
            <person name="Qi W."/>
            <person name="Song R."/>
        </authorList>
    </citation>
    <scope>NUCLEOTIDE SEQUENCE [LARGE SCALE GENOMIC DNA]</scope>
</reference>
<feature type="compositionally biased region" description="Basic and acidic residues" evidence="1">
    <location>
        <begin position="678"/>
        <end position="689"/>
    </location>
</feature>
<dbReference type="AlphaFoldDB" id="A0A0G4GFI7"/>
<feature type="region of interest" description="Disordered" evidence="1">
    <location>
        <begin position="672"/>
        <end position="750"/>
    </location>
</feature>
<dbReference type="VEuPathDB" id="CryptoDB:Vbra_6230"/>
<dbReference type="PhylomeDB" id="A0A0G4GFI7"/>
<dbReference type="EMBL" id="CDMY01000648">
    <property type="protein sequence ID" value="CEM28270.1"/>
    <property type="molecule type" value="Genomic_DNA"/>
</dbReference>
<gene>
    <name evidence="2" type="ORF">Vbra_6230</name>
</gene>
<keyword evidence="3" id="KW-1185">Reference proteome</keyword>
<name>A0A0G4GFI7_VITBC</name>
<evidence type="ECO:0000313" key="3">
    <source>
        <dbReference type="Proteomes" id="UP000041254"/>
    </source>
</evidence>
<accession>A0A0G4GFI7</accession>
<dbReference type="Proteomes" id="UP000041254">
    <property type="component" value="Unassembled WGS sequence"/>
</dbReference>
<organism evidence="2 3">
    <name type="scientific">Vitrella brassicaformis (strain CCMP3155)</name>
    <dbReference type="NCBI Taxonomy" id="1169540"/>
    <lineage>
        <taxon>Eukaryota</taxon>
        <taxon>Sar</taxon>
        <taxon>Alveolata</taxon>
        <taxon>Colpodellida</taxon>
        <taxon>Vitrellaceae</taxon>
        <taxon>Vitrella</taxon>
    </lineage>
</organism>
<sequence length="750" mass="81703">MDGPPAKALRTAPPAQSDDSSNRTSPKIFTSLLDGLDLWLNVSSYQSVKERLAMSCISRAFYWVIYSLIRVINWHRPNHGLSCRGPGGSRVTFEQQQHAIILLPREEEVEEIGRARLFAFISLQLVKHTDTLKAIQTAQPKQQPDADGNVDEGSEDAASGLTLAQVKGPDAVFPSVTLDGLHLFQQQKLVCPALERLTGKVLSSGFEIYRVAIAARSLLKPASMRAVFDGSLAFILGSSPAPSHLDIFPLLCCTHYGSVNGRCVVPLTAAALPSLKKLRHVGRLKLQGEGASNEETPRVVSLLRQLTPHSSGGAAASSSSARAAPSPSPCPPGAATKRHLKRSTAPFASSAEEDLGWEVVREGGTTSIKCRGETTEGPPTAETLELVETIKRHAAGGDRVSLDGYGAGSGDPTSPHFSGIQFDNACRLDIELSTDGPDVDAESFDWIPRWLTEETTLKSLSNVTRLRLQEGKNGSDGVSTCDPEYLIPPTTPNRLSSLLSSLPALTHVNLLYFTAHAIMASEVLAYIQQGIAKPLKKLEIWYDEPLSFDRPPTKAAAPVAFPSPNTARQYPRRLRDLFRLVHELRPKRATFKLNERADIFTTPGNASQVERDLDSLFRQSRVRGDMADYGMELRRPMFYKRYDGQDSSVKDLAARPREHQLTVKMVIWPWDDSDADDEKMRLDDGEGCRDPPPPPPPGSPTSSPAAPSLGPPPPSPTSSPQQHLPGIVPPPPSSVEDDEEEDEEDEEGSQ</sequence>
<proteinExistence type="predicted"/>